<dbReference type="Pfam" id="PF03938">
    <property type="entry name" value="OmpH"/>
    <property type="match status" value="1"/>
</dbReference>
<dbReference type="STRING" id="39841.SAMN05660836_01918"/>
<dbReference type="PANTHER" id="PTHR35089:SF1">
    <property type="entry name" value="CHAPERONE PROTEIN SKP"/>
    <property type="match status" value="1"/>
</dbReference>
<dbReference type="Gene3D" id="3.30.910.20">
    <property type="entry name" value="Skp domain"/>
    <property type="match status" value="1"/>
</dbReference>
<gene>
    <name evidence="4" type="ORF">SAMN05660836_01918</name>
</gene>
<dbReference type="AlphaFoldDB" id="A0A1I4UPR7"/>
<dbReference type="GO" id="GO:0005829">
    <property type="term" value="C:cytosol"/>
    <property type="evidence" value="ECO:0007669"/>
    <property type="project" value="TreeGrafter"/>
</dbReference>
<evidence type="ECO:0000256" key="2">
    <source>
        <dbReference type="ARBA" id="ARBA00022729"/>
    </source>
</evidence>
<name>A0A1I4UPR7_9BACT</name>
<dbReference type="InterPro" id="IPR005632">
    <property type="entry name" value="Chaperone_Skp"/>
</dbReference>
<dbReference type="GO" id="GO:0050821">
    <property type="term" value="P:protein stabilization"/>
    <property type="evidence" value="ECO:0007669"/>
    <property type="project" value="TreeGrafter"/>
</dbReference>
<keyword evidence="3" id="KW-0175">Coiled coil</keyword>
<proteinExistence type="inferred from homology"/>
<evidence type="ECO:0000256" key="3">
    <source>
        <dbReference type="SAM" id="Coils"/>
    </source>
</evidence>
<dbReference type="RefSeq" id="WP_093395335.1">
    <property type="nucleotide sequence ID" value="NZ_FOUU01000006.1"/>
</dbReference>
<dbReference type="GO" id="GO:0051082">
    <property type="term" value="F:unfolded protein binding"/>
    <property type="evidence" value="ECO:0007669"/>
    <property type="project" value="InterPro"/>
</dbReference>
<keyword evidence="2" id="KW-0732">Signal</keyword>
<dbReference type="EMBL" id="FOUU01000006">
    <property type="protein sequence ID" value="SFM90962.1"/>
    <property type="molecule type" value="Genomic_DNA"/>
</dbReference>
<evidence type="ECO:0000313" key="5">
    <source>
        <dbReference type="Proteomes" id="UP000199611"/>
    </source>
</evidence>
<protein>
    <submittedName>
        <fullName evidence="4">Periplasmic chaperone for outer membrane proteins Skp</fullName>
    </submittedName>
</protein>
<accession>A0A1I4UPR7</accession>
<evidence type="ECO:0000256" key="1">
    <source>
        <dbReference type="ARBA" id="ARBA00009091"/>
    </source>
</evidence>
<sequence>MVERWCSVMIRFFLSAFFVCLMVGQVRADVKIGFFDLDRVLRESKWGQDVQAKLKAEEEKLKAQITAKQEEFRKLREDFQKKRSIMGEEARKKKIDELRQKQEEGQRFIMESQQKMQNLGEELMKPLVEKVFEVVKELAKKEKLDFVFEARRSGLVYGEDKYDLTKKIIEMVDKARPAAK</sequence>
<dbReference type="SUPFAM" id="SSF111384">
    <property type="entry name" value="OmpH-like"/>
    <property type="match status" value="1"/>
</dbReference>
<comment type="similarity">
    <text evidence="1">Belongs to the Skp family.</text>
</comment>
<feature type="coiled-coil region" evidence="3">
    <location>
        <begin position="51"/>
        <end position="78"/>
    </location>
</feature>
<dbReference type="PANTHER" id="PTHR35089">
    <property type="entry name" value="CHAPERONE PROTEIN SKP"/>
    <property type="match status" value="1"/>
</dbReference>
<evidence type="ECO:0000313" key="4">
    <source>
        <dbReference type="EMBL" id="SFM90962.1"/>
    </source>
</evidence>
<dbReference type="Proteomes" id="UP000199611">
    <property type="component" value="Unassembled WGS sequence"/>
</dbReference>
<keyword evidence="5" id="KW-1185">Reference proteome</keyword>
<dbReference type="OrthoDB" id="5432254at2"/>
<reference evidence="4 5" key="1">
    <citation type="submission" date="2016-10" db="EMBL/GenBank/DDBJ databases">
        <authorList>
            <person name="de Groot N.N."/>
        </authorList>
    </citation>
    <scope>NUCLEOTIDE SEQUENCE [LARGE SCALE GENOMIC DNA]</scope>
    <source>
        <strain evidence="4 5">DSM 9990</strain>
    </source>
</reference>
<organism evidence="4 5">
    <name type="scientific">Thermodesulforhabdus norvegica</name>
    <dbReference type="NCBI Taxonomy" id="39841"/>
    <lineage>
        <taxon>Bacteria</taxon>
        <taxon>Pseudomonadati</taxon>
        <taxon>Thermodesulfobacteriota</taxon>
        <taxon>Syntrophobacteria</taxon>
        <taxon>Syntrophobacterales</taxon>
        <taxon>Thermodesulforhabdaceae</taxon>
        <taxon>Thermodesulforhabdus</taxon>
    </lineage>
</organism>
<dbReference type="InterPro" id="IPR024930">
    <property type="entry name" value="Skp_dom_sf"/>
</dbReference>
<dbReference type="SMART" id="SM00935">
    <property type="entry name" value="OmpH"/>
    <property type="match status" value="1"/>
</dbReference>